<accession>A0AAV7AS24</accession>
<dbReference type="GO" id="GO:0005975">
    <property type="term" value="P:carbohydrate metabolic process"/>
    <property type="evidence" value="ECO:0007669"/>
    <property type="project" value="InterPro"/>
</dbReference>
<feature type="transmembrane region" description="Helical" evidence="12">
    <location>
        <begin position="9"/>
        <end position="30"/>
    </location>
</feature>
<dbReference type="GO" id="GO:0000139">
    <property type="term" value="C:Golgi membrane"/>
    <property type="evidence" value="ECO:0007669"/>
    <property type="project" value="UniProtKB-SubCell"/>
</dbReference>
<dbReference type="Proteomes" id="UP000824782">
    <property type="component" value="Unassembled WGS sequence"/>
</dbReference>
<proteinExistence type="inferred from homology"/>
<dbReference type="Pfam" id="PF00685">
    <property type="entry name" value="Sulfotransfer_1"/>
    <property type="match status" value="1"/>
</dbReference>
<evidence type="ECO:0000259" key="13">
    <source>
        <dbReference type="Pfam" id="PF00685"/>
    </source>
</evidence>
<dbReference type="PANTHER" id="PTHR10704">
    <property type="entry name" value="CARBOHYDRATE SULFOTRANSFERASE"/>
    <property type="match status" value="1"/>
</dbReference>
<dbReference type="SUPFAM" id="SSF52540">
    <property type="entry name" value="P-loop containing nucleoside triphosphate hydrolases"/>
    <property type="match status" value="1"/>
</dbReference>
<dbReference type="FunFam" id="3.40.50.300:FF:000703">
    <property type="entry name" value="Sulfotransferase"/>
    <property type="match status" value="1"/>
</dbReference>
<organism evidence="14 15">
    <name type="scientific">Engystomops pustulosus</name>
    <name type="common">Tungara frog</name>
    <name type="synonym">Physalaemus pustulosus</name>
    <dbReference type="NCBI Taxonomy" id="76066"/>
    <lineage>
        <taxon>Eukaryota</taxon>
        <taxon>Metazoa</taxon>
        <taxon>Chordata</taxon>
        <taxon>Craniata</taxon>
        <taxon>Vertebrata</taxon>
        <taxon>Euteleostomi</taxon>
        <taxon>Amphibia</taxon>
        <taxon>Batrachia</taxon>
        <taxon>Anura</taxon>
        <taxon>Neobatrachia</taxon>
        <taxon>Hyloidea</taxon>
        <taxon>Leptodactylidae</taxon>
        <taxon>Leiuperinae</taxon>
        <taxon>Engystomops</taxon>
    </lineage>
</organism>
<dbReference type="AlphaFoldDB" id="A0AAV7AS24"/>
<dbReference type="PIRSF" id="PIRSF005883">
    <property type="entry name" value="Carbohydrate_sulfotransferase"/>
    <property type="match status" value="1"/>
</dbReference>
<comment type="subcellular location">
    <subcellularLocation>
        <location evidence="1">Golgi apparatus membrane</location>
        <topology evidence="1">Single-pass type II membrane protein</topology>
    </subcellularLocation>
</comment>
<dbReference type="Gene3D" id="3.40.50.300">
    <property type="entry name" value="P-loop containing nucleotide triphosphate hydrolases"/>
    <property type="match status" value="1"/>
</dbReference>
<evidence type="ECO:0000313" key="14">
    <source>
        <dbReference type="EMBL" id="KAG8562848.1"/>
    </source>
</evidence>
<keyword evidence="5" id="KW-0735">Signal-anchor</keyword>
<keyword evidence="3 11" id="KW-0808">Transferase</keyword>
<keyword evidence="9" id="KW-0325">Glycoprotein</keyword>
<evidence type="ECO:0000256" key="6">
    <source>
        <dbReference type="ARBA" id="ARBA00022989"/>
    </source>
</evidence>
<keyword evidence="4 12" id="KW-0812">Transmembrane</keyword>
<sequence>MKVSGGKFFLLFLIIAQCMGFLFVIMRLQYGKPPSPAKKPERMHILILSTWRSGSSFTGQIFSQHPDVFYMMEPAWHIWSTLPNNKITVLQMAVRDLVRSVFLCDMSVFDAYMPQKRLKSTLFQWETSRALCSPPACHIFHRRDIISQTACRTLCKSYSFDIVEKSCKTYNHIVLKEVRVFDLKSLYPLLKDPSLNLKVLHLVRDPRAVFQSREKASSELSYDNAIIKKGLSSNQSIKTSEVPYKLMETICNSQADIYLSATNGSHSALASRYMMLRYEDIVQNPIGKAKQMYEFSNLNFNPKLKDWIHNLTHGKGNGNNFVINSRNAVNVSKAWRKSLQFESVQKIQNLCTRAMKVFGYKLLKNKEEQNDLDYELLLPIPKWAKTSEKPSKFELQG</sequence>
<evidence type="ECO:0000256" key="3">
    <source>
        <dbReference type="ARBA" id="ARBA00022679"/>
    </source>
</evidence>
<gene>
    <name evidence="14" type="ORF">GDO81_015836</name>
</gene>
<dbReference type="EC" id="2.8.2.-" evidence="11"/>
<evidence type="ECO:0000256" key="8">
    <source>
        <dbReference type="ARBA" id="ARBA00023136"/>
    </source>
</evidence>
<evidence type="ECO:0000256" key="7">
    <source>
        <dbReference type="ARBA" id="ARBA00023034"/>
    </source>
</evidence>
<name>A0AAV7AS24_ENGPU</name>
<keyword evidence="8 12" id="KW-0472">Membrane</keyword>
<comment type="caution">
    <text evidence="14">The sequence shown here is derived from an EMBL/GenBank/DDBJ whole genome shotgun (WGS) entry which is preliminary data.</text>
</comment>
<evidence type="ECO:0000313" key="15">
    <source>
        <dbReference type="Proteomes" id="UP000824782"/>
    </source>
</evidence>
<dbReference type="InterPro" id="IPR027417">
    <property type="entry name" value="P-loop_NTPase"/>
</dbReference>
<evidence type="ECO:0000256" key="11">
    <source>
        <dbReference type="RuleBase" id="RU361155"/>
    </source>
</evidence>
<evidence type="ECO:0000256" key="10">
    <source>
        <dbReference type="ARBA" id="ARBA00023277"/>
    </source>
</evidence>
<evidence type="ECO:0000256" key="5">
    <source>
        <dbReference type="ARBA" id="ARBA00022968"/>
    </source>
</evidence>
<dbReference type="GO" id="GO:0001517">
    <property type="term" value="F:N-acetylglucosamine 6-O-sulfotransferase activity"/>
    <property type="evidence" value="ECO:0007669"/>
    <property type="project" value="UniProtKB-ARBA"/>
</dbReference>
<keyword evidence="7" id="KW-0333">Golgi apparatus</keyword>
<dbReference type="GO" id="GO:0006790">
    <property type="term" value="P:sulfur compound metabolic process"/>
    <property type="evidence" value="ECO:0007669"/>
    <property type="project" value="TreeGrafter"/>
</dbReference>
<evidence type="ECO:0000256" key="4">
    <source>
        <dbReference type="ARBA" id="ARBA00022692"/>
    </source>
</evidence>
<dbReference type="PANTHER" id="PTHR10704:SF72">
    <property type="entry name" value="SULFOTRANSFERASE"/>
    <property type="match status" value="1"/>
</dbReference>
<evidence type="ECO:0000256" key="12">
    <source>
        <dbReference type="SAM" id="Phobius"/>
    </source>
</evidence>
<dbReference type="GO" id="GO:0006044">
    <property type="term" value="P:N-acetylglucosamine metabolic process"/>
    <property type="evidence" value="ECO:0007669"/>
    <property type="project" value="TreeGrafter"/>
</dbReference>
<dbReference type="InterPro" id="IPR051135">
    <property type="entry name" value="Gal/GlcNAc/GalNAc_ST"/>
</dbReference>
<keyword evidence="15" id="KW-1185">Reference proteome</keyword>
<keyword evidence="6 12" id="KW-1133">Transmembrane helix</keyword>
<comment type="similarity">
    <text evidence="2">Belongs to the sulfotransferase 1 family. Gal/GlcNAc/GalNAc subfamily.</text>
</comment>
<evidence type="ECO:0000256" key="9">
    <source>
        <dbReference type="ARBA" id="ARBA00023180"/>
    </source>
</evidence>
<evidence type="ECO:0000256" key="1">
    <source>
        <dbReference type="ARBA" id="ARBA00004323"/>
    </source>
</evidence>
<evidence type="ECO:0000256" key="2">
    <source>
        <dbReference type="ARBA" id="ARBA00005530"/>
    </source>
</evidence>
<dbReference type="EMBL" id="WNYA01000007">
    <property type="protein sequence ID" value="KAG8562848.1"/>
    <property type="molecule type" value="Genomic_DNA"/>
</dbReference>
<reference evidence="14" key="1">
    <citation type="thesis" date="2020" institute="ProQuest LLC" country="789 East Eisenhower Parkway, Ann Arbor, MI, USA">
        <title>Comparative Genomics and Chromosome Evolution.</title>
        <authorList>
            <person name="Mudd A.B."/>
        </authorList>
    </citation>
    <scope>NUCLEOTIDE SEQUENCE</scope>
    <source>
        <strain evidence="14">237g6f4</strain>
        <tissue evidence="14">Blood</tissue>
    </source>
</reference>
<dbReference type="InterPro" id="IPR000863">
    <property type="entry name" value="Sulfotransferase_dom"/>
</dbReference>
<dbReference type="InterPro" id="IPR016469">
    <property type="entry name" value="Carbohydrate_sulfotransferase"/>
</dbReference>
<protein>
    <recommendedName>
        <fullName evidence="11">Sulfotransferase</fullName>
        <ecNumber evidence="11">2.8.2.-</ecNumber>
    </recommendedName>
</protein>
<feature type="domain" description="Sulfotransferase" evidence="13">
    <location>
        <begin position="44"/>
        <end position="358"/>
    </location>
</feature>
<keyword evidence="10" id="KW-0119">Carbohydrate metabolism</keyword>